<organism evidence="8 9">
    <name type="scientific">Emericellopsis cladophorae</name>
    <dbReference type="NCBI Taxonomy" id="2686198"/>
    <lineage>
        <taxon>Eukaryota</taxon>
        <taxon>Fungi</taxon>
        <taxon>Dikarya</taxon>
        <taxon>Ascomycota</taxon>
        <taxon>Pezizomycotina</taxon>
        <taxon>Sordariomycetes</taxon>
        <taxon>Hypocreomycetidae</taxon>
        <taxon>Hypocreales</taxon>
        <taxon>Bionectriaceae</taxon>
        <taxon>Emericellopsis</taxon>
    </lineage>
</organism>
<gene>
    <name evidence="8" type="ORF">J7T54_002524</name>
</gene>
<evidence type="ECO:0000313" key="9">
    <source>
        <dbReference type="Proteomes" id="UP001055219"/>
    </source>
</evidence>
<reference evidence="8" key="2">
    <citation type="submission" date="2022-07" db="EMBL/GenBank/DDBJ databases">
        <authorList>
            <person name="Goncalves M.F.M."/>
            <person name="Hilario S."/>
            <person name="Van De Peer Y."/>
            <person name="Esteves A.C."/>
            <person name="Alves A."/>
        </authorList>
    </citation>
    <scope>NUCLEOTIDE SEQUENCE</scope>
    <source>
        <strain evidence="8">MUM 19.33</strain>
    </source>
</reference>
<keyword evidence="5" id="KW-0539">Nucleus</keyword>
<dbReference type="CDD" id="cd00067">
    <property type="entry name" value="GAL4"/>
    <property type="match status" value="1"/>
</dbReference>
<feature type="region of interest" description="Disordered" evidence="6">
    <location>
        <begin position="101"/>
        <end position="127"/>
    </location>
</feature>
<dbReference type="InterPro" id="IPR036864">
    <property type="entry name" value="Zn2-C6_fun-type_DNA-bd_sf"/>
</dbReference>
<comment type="caution">
    <text evidence="8">The sequence shown here is derived from an EMBL/GenBank/DDBJ whole genome shotgun (WGS) entry which is preliminary data.</text>
</comment>
<dbReference type="PROSITE" id="PS00463">
    <property type="entry name" value="ZN2_CY6_FUNGAL_1"/>
    <property type="match status" value="1"/>
</dbReference>
<dbReference type="OrthoDB" id="2123952at2759"/>
<feature type="compositionally biased region" description="Polar residues" evidence="6">
    <location>
        <begin position="9"/>
        <end position="18"/>
    </location>
</feature>
<keyword evidence="9" id="KW-1185">Reference proteome</keyword>
<feature type="region of interest" description="Disordered" evidence="6">
    <location>
        <begin position="158"/>
        <end position="264"/>
    </location>
</feature>
<evidence type="ECO:0000313" key="8">
    <source>
        <dbReference type="EMBL" id="KAI6781168.1"/>
    </source>
</evidence>
<dbReference type="EMBL" id="JAGIXG020000024">
    <property type="protein sequence ID" value="KAI6781168.1"/>
    <property type="molecule type" value="Genomic_DNA"/>
</dbReference>
<dbReference type="CDD" id="cd12148">
    <property type="entry name" value="fungal_TF_MHR"/>
    <property type="match status" value="1"/>
</dbReference>
<dbReference type="Pfam" id="PF00172">
    <property type="entry name" value="Zn_clus"/>
    <property type="match status" value="1"/>
</dbReference>
<evidence type="ECO:0000256" key="2">
    <source>
        <dbReference type="ARBA" id="ARBA00023015"/>
    </source>
</evidence>
<dbReference type="AlphaFoldDB" id="A0A9P9Y077"/>
<dbReference type="GO" id="GO:0008270">
    <property type="term" value="F:zinc ion binding"/>
    <property type="evidence" value="ECO:0007669"/>
    <property type="project" value="InterPro"/>
</dbReference>
<evidence type="ECO:0000256" key="6">
    <source>
        <dbReference type="SAM" id="MobiDB-lite"/>
    </source>
</evidence>
<feature type="compositionally biased region" description="Polar residues" evidence="6">
    <location>
        <begin position="114"/>
        <end position="127"/>
    </location>
</feature>
<dbReference type="PROSITE" id="PS50048">
    <property type="entry name" value="ZN2_CY6_FUNGAL_2"/>
    <property type="match status" value="1"/>
</dbReference>
<dbReference type="SMART" id="SM00066">
    <property type="entry name" value="GAL4"/>
    <property type="match status" value="1"/>
</dbReference>
<dbReference type="GO" id="GO:0005634">
    <property type="term" value="C:nucleus"/>
    <property type="evidence" value="ECO:0007669"/>
    <property type="project" value="TreeGrafter"/>
</dbReference>
<keyword evidence="1" id="KW-0479">Metal-binding</keyword>
<evidence type="ECO:0000256" key="1">
    <source>
        <dbReference type="ARBA" id="ARBA00022723"/>
    </source>
</evidence>
<feature type="compositionally biased region" description="Low complexity" evidence="6">
    <location>
        <begin position="190"/>
        <end position="202"/>
    </location>
</feature>
<keyword evidence="4" id="KW-0804">Transcription</keyword>
<evidence type="ECO:0000256" key="4">
    <source>
        <dbReference type="ARBA" id="ARBA00023163"/>
    </source>
</evidence>
<dbReference type="Gene3D" id="4.10.240.10">
    <property type="entry name" value="Zn(2)-C6 fungal-type DNA-binding domain"/>
    <property type="match status" value="1"/>
</dbReference>
<feature type="domain" description="Zn(2)-C6 fungal-type" evidence="7">
    <location>
        <begin position="30"/>
        <end position="59"/>
    </location>
</feature>
<name>A0A9P9Y077_9HYPO</name>
<evidence type="ECO:0000256" key="3">
    <source>
        <dbReference type="ARBA" id="ARBA00023125"/>
    </source>
</evidence>
<protein>
    <recommendedName>
        <fullName evidence="7">Zn(2)-C6 fungal-type domain-containing protein</fullName>
    </recommendedName>
</protein>
<reference evidence="8" key="1">
    <citation type="journal article" date="2021" name="J Fungi (Basel)">
        <title>Genomic and Metabolomic Analyses of the Marine Fungus Emericellopsis cladophorae: Insights into Saltwater Adaptability Mechanisms and Its Biosynthetic Potential.</title>
        <authorList>
            <person name="Goncalves M.F.M."/>
            <person name="Hilario S."/>
            <person name="Van de Peer Y."/>
            <person name="Esteves A.C."/>
            <person name="Alves A."/>
        </authorList>
    </citation>
    <scope>NUCLEOTIDE SEQUENCE</scope>
    <source>
        <strain evidence="8">MUM 19.33</strain>
    </source>
</reference>
<dbReference type="GO" id="GO:0006351">
    <property type="term" value="P:DNA-templated transcription"/>
    <property type="evidence" value="ECO:0007669"/>
    <property type="project" value="InterPro"/>
</dbReference>
<dbReference type="PANTHER" id="PTHR47424:SF3">
    <property type="entry name" value="REGULATORY PROTEIN GAL4"/>
    <property type="match status" value="1"/>
</dbReference>
<dbReference type="Proteomes" id="UP001055219">
    <property type="component" value="Unassembled WGS sequence"/>
</dbReference>
<dbReference type="GO" id="GO:0000978">
    <property type="term" value="F:RNA polymerase II cis-regulatory region sequence-specific DNA binding"/>
    <property type="evidence" value="ECO:0007669"/>
    <property type="project" value="TreeGrafter"/>
</dbReference>
<evidence type="ECO:0000259" key="7">
    <source>
        <dbReference type="PROSITE" id="PS50048"/>
    </source>
</evidence>
<evidence type="ECO:0000256" key="5">
    <source>
        <dbReference type="ARBA" id="ARBA00023242"/>
    </source>
</evidence>
<sequence>MMQEARVTKPTSAQQPSRSGRRRGPYALRACDACRRRKGKCDGNQPCGHCAARGRACHFSSVAQGEVFALDATCIDGMEPQNEAEQRASLSPMRTRGFEPFSNQCAPVPGQDPVSLSQAMRQVDQSEGGQESLLNLVAQLQRQLDNLASRVNLPAPAPATVVGGPAQQHQDNVPSPTRPISFPQPTTRRPGSSGAEASPSSARNFCGPTSPDYSLNMAQMKLRQRSHSISIQPRPTLASMDSGATHGGDDEHPDGTSQISTESWRSQRTENLKLLYFRSILGLEEIKRLLQIFQEVVGEFHPVVDLEDLTGRAHSWCSGSGFDSSRNHNAAEENNLLILNLALAIALRSGSTSATSDAEVALQSRFQDALNAKLAAPATTIKDVVIVLLAGLYDYFQDEPRCAWRMCGTAGRLLMELGFHNGEVSKHILVSEAQKREVAVVTASVVILDRQWSAATGLPPNFQDSSFDTVPRHLIDSSYLNAMTAFLIISDKFADSISKAAKGDIDQNSDTYEIMNFQLEQWRRKAIGQQSLSQIRIQLTSPSTRPPSWVVLLALRAESVRTLLLRPFFFPNTQEEIGERNVRPALDLVSNVVHILYTLDTETDLYRMQRPFYQHVLASTCALFFLLVTFVERQSSQFTESVNEHRNCIQATFHMAMKLAIKYGPVSRASRRLGRRLVELRDTLDQLCVLDGSNHHSMAWNSQATASSSFDYGRGTASQSMIPRDYSRLAEPQTAIPGYTSHVLERDGSFQTGWAESILFDWPMAEQEAMFGLRKNP</sequence>
<proteinExistence type="predicted"/>
<dbReference type="PANTHER" id="PTHR47424">
    <property type="entry name" value="REGULATORY PROTEIN GAL4"/>
    <property type="match status" value="1"/>
</dbReference>
<dbReference type="InterPro" id="IPR007219">
    <property type="entry name" value="XnlR_reg_dom"/>
</dbReference>
<dbReference type="GO" id="GO:0000981">
    <property type="term" value="F:DNA-binding transcription factor activity, RNA polymerase II-specific"/>
    <property type="evidence" value="ECO:0007669"/>
    <property type="project" value="InterPro"/>
</dbReference>
<dbReference type="InterPro" id="IPR001138">
    <property type="entry name" value="Zn2Cys6_DnaBD"/>
</dbReference>
<feature type="compositionally biased region" description="Polar residues" evidence="6">
    <location>
        <begin position="255"/>
        <end position="264"/>
    </location>
</feature>
<dbReference type="GO" id="GO:0000435">
    <property type="term" value="P:positive regulation of transcription from RNA polymerase II promoter by galactose"/>
    <property type="evidence" value="ECO:0007669"/>
    <property type="project" value="TreeGrafter"/>
</dbReference>
<dbReference type="GeneID" id="75829036"/>
<dbReference type="SUPFAM" id="SSF57701">
    <property type="entry name" value="Zn2/Cys6 DNA-binding domain"/>
    <property type="match status" value="1"/>
</dbReference>
<accession>A0A9P9Y077</accession>
<feature type="region of interest" description="Disordered" evidence="6">
    <location>
        <begin position="1"/>
        <end position="23"/>
    </location>
</feature>
<dbReference type="Pfam" id="PF04082">
    <property type="entry name" value="Fungal_trans"/>
    <property type="match status" value="1"/>
</dbReference>
<keyword evidence="3" id="KW-0238">DNA-binding</keyword>
<dbReference type="SMART" id="SM00906">
    <property type="entry name" value="Fungal_trans"/>
    <property type="match status" value="1"/>
</dbReference>
<dbReference type="RefSeq" id="XP_051362024.1">
    <property type="nucleotide sequence ID" value="XM_051506681.1"/>
</dbReference>
<keyword evidence="2" id="KW-0805">Transcription regulation</keyword>
<dbReference type="InterPro" id="IPR051127">
    <property type="entry name" value="Fungal_SecMet_Regulators"/>
</dbReference>